<evidence type="ECO:0000256" key="1">
    <source>
        <dbReference type="ARBA" id="ARBA00022574"/>
    </source>
</evidence>
<evidence type="ECO:0000313" key="8">
    <source>
        <dbReference type="Proteomes" id="UP000652761"/>
    </source>
</evidence>
<feature type="compositionally biased region" description="Basic and acidic residues" evidence="4">
    <location>
        <begin position="263"/>
        <end position="277"/>
    </location>
</feature>
<comment type="caution">
    <text evidence="7">The sequence shown here is derived from an EMBL/GenBank/DDBJ whole genome shotgun (WGS) entry which is preliminary data.</text>
</comment>
<evidence type="ECO:0000259" key="6">
    <source>
        <dbReference type="PROSITE" id="PS51783"/>
    </source>
</evidence>
<dbReference type="InterPro" id="IPR001680">
    <property type="entry name" value="WD40_rpt"/>
</dbReference>
<dbReference type="InterPro" id="IPR011993">
    <property type="entry name" value="PH-like_dom_sf"/>
</dbReference>
<dbReference type="InterPro" id="IPR050865">
    <property type="entry name" value="BEACH_Domain"/>
</dbReference>
<dbReference type="Gene3D" id="1.10.1540.10">
    <property type="entry name" value="BEACH domain"/>
    <property type="match status" value="1"/>
</dbReference>
<evidence type="ECO:0000256" key="2">
    <source>
        <dbReference type="ARBA" id="ARBA00022737"/>
    </source>
</evidence>
<feature type="region of interest" description="Disordered" evidence="4">
    <location>
        <begin position="60"/>
        <end position="82"/>
    </location>
</feature>
<dbReference type="Pfam" id="PF20426">
    <property type="entry name" value="NBCH_WD40"/>
    <property type="match status" value="1"/>
</dbReference>
<feature type="compositionally biased region" description="Basic and acidic residues" evidence="4">
    <location>
        <begin position="1136"/>
        <end position="1155"/>
    </location>
</feature>
<dbReference type="PANTHER" id="PTHR13743:SF157">
    <property type="entry name" value="BEACH DOMAIN-CONTAINING PROTEIN C2"/>
    <property type="match status" value="1"/>
</dbReference>
<dbReference type="Pfam" id="PF02138">
    <property type="entry name" value="Beach"/>
    <property type="match status" value="1"/>
</dbReference>
<dbReference type="CDD" id="cd01201">
    <property type="entry name" value="PH_BEACH"/>
    <property type="match status" value="1"/>
</dbReference>
<dbReference type="PROSITE" id="PS50197">
    <property type="entry name" value="BEACH"/>
    <property type="match status" value="1"/>
</dbReference>
<dbReference type="InterPro" id="IPR000409">
    <property type="entry name" value="BEACH_dom"/>
</dbReference>
<dbReference type="SUPFAM" id="SSF50729">
    <property type="entry name" value="PH domain-like"/>
    <property type="match status" value="1"/>
</dbReference>
<keyword evidence="2" id="KW-0677">Repeat</keyword>
<evidence type="ECO:0000313" key="7">
    <source>
        <dbReference type="EMBL" id="MQL97976.1"/>
    </source>
</evidence>
<name>A0A843VSJ5_COLES</name>
<keyword evidence="1 3" id="KW-0853">WD repeat</keyword>
<gene>
    <name evidence="7" type="ORF">Taro_030667</name>
</gene>
<feature type="compositionally biased region" description="Basic and acidic residues" evidence="4">
    <location>
        <begin position="68"/>
        <end position="82"/>
    </location>
</feature>
<reference evidence="7" key="1">
    <citation type="submission" date="2017-07" db="EMBL/GenBank/DDBJ databases">
        <title>Taro Niue Genome Assembly and Annotation.</title>
        <authorList>
            <person name="Atibalentja N."/>
            <person name="Keating K."/>
            <person name="Fields C.J."/>
        </authorList>
    </citation>
    <scope>NUCLEOTIDE SEQUENCE</scope>
    <source>
        <strain evidence="7">Niue_2</strain>
        <tissue evidence="7">Leaf</tissue>
    </source>
</reference>
<feature type="non-terminal residue" evidence="7">
    <location>
        <position position="1"/>
    </location>
</feature>
<evidence type="ECO:0000256" key="4">
    <source>
        <dbReference type="SAM" id="MobiDB-lite"/>
    </source>
</evidence>
<dbReference type="SUPFAM" id="SSF50978">
    <property type="entry name" value="WD40 repeat-like"/>
    <property type="match status" value="1"/>
</dbReference>
<feature type="region of interest" description="Disordered" evidence="4">
    <location>
        <begin position="323"/>
        <end position="352"/>
    </location>
</feature>
<feature type="compositionally biased region" description="Low complexity" evidence="4">
    <location>
        <begin position="329"/>
        <end position="339"/>
    </location>
</feature>
<dbReference type="InterPro" id="IPR023362">
    <property type="entry name" value="PH-BEACH_dom"/>
</dbReference>
<dbReference type="SMART" id="SM01026">
    <property type="entry name" value="Beach"/>
    <property type="match status" value="1"/>
</dbReference>
<feature type="repeat" description="WD" evidence="3">
    <location>
        <begin position="939"/>
        <end position="972"/>
    </location>
</feature>
<proteinExistence type="predicted"/>
<feature type="region of interest" description="Disordered" evidence="4">
    <location>
        <begin position="986"/>
        <end position="1010"/>
    </location>
</feature>
<feature type="compositionally biased region" description="Polar residues" evidence="4">
    <location>
        <begin position="1000"/>
        <end position="1009"/>
    </location>
</feature>
<feature type="region of interest" description="Disordered" evidence="4">
    <location>
        <begin position="258"/>
        <end position="291"/>
    </location>
</feature>
<dbReference type="InterPro" id="IPR036372">
    <property type="entry name" value="BEACH_dom_sf"/>
</dbReference>
<dbReference type="InterPro" id="IPR046851">
    <property type="entry name" value="NBCH_WD40"/>
</dbReference>
<dbReference type="EMBL" id="NMUH01002123">
    <property type="protein sequence ID" value="MQL97976.1"/>
    <property type="molecule type" value="Genomic_DNA"/>
</dbReference>
<feature type="compositionally biased region" description="Low complexity" evidence="4">
    <location>
        <begin position="986"/>
        <end position="999"/>
    </location>
</feature>
<evidence type="ECO:0008006" key="9">
    <source>
        <dbReference type="Google" id="ProtNLM"/>
    </source>
</evidence>
<dbReference type="PROSITE" id="PS51783">
    <property type="entry name" value="PH_BEACH"/>
    <property type="match status" value="1"/>
</dbReference>
<dbReference type="InterPro" id="IPR015943">
    <property type="entry name" value="WD40/YVTN_repeat-like_dom_sf"/>
</dbReference>
<dbReference type="Pfam" id="PF14844">
    <property type="entry name" value="PH_BEACH"/>
    <property type="match status" value="1"/>
</dbReference>
<dbReference type="InterPro" id="IPR036322">
    <property type="entry name" value="WD40_repeat_dom_sf"/>
</dbReference>
<dbReference type="FunFam" id="1.10.1540.10:FF:000001">
    <property type="entry name" value="neurobeachin isoform X1"/>
    <property type="match status" value="1"/>
</dbReference>
<protein>
    <recommendedName>
        <fullName evidence="9">BEACH domain-containing protein C2</fullName>
    </recommendedName>
</protein>
<organism evidence="7 8">
    <name type="scientific">Colocasia esculenta</name>
    <name type="common">Wild taro</name>
    <name type="synonym">Arum esculentum</name>
    <dbReference type="NCBI Taxonomy" id="4460"/>
    <lineage>
        <taxon>Eukaryota</taxon>
        <taxon>Viridiplantae</taxon>
        <taxon>Streptophyta</taxon>
        <taxon>Embryophyta</taxon>
        <taxon>Tracheophyta</taxon>
        <taxon>Spermatophyta</taxon>
        <taxon>Magnoliopsida</taxon>
        <taxon>Liliopsida</taxon>
        <taxon>Araceae</taxon>
        <taxon>Aroideae</taxon>
        <taxon>Colocasieae</taxon>
        <taxon>Colocasia</taxon>
    </lineage>
</organism>
<feature type="domain" description="BEACH" evidence="5">
    <location>
        <begin position="495"/>
        <end position="784"/>
    </location>
</feature>
<sequence>AALSMISPGWAAAFASPPAAMALAMIAAGAGGGETLAPTRPTPLRRDGSLLERKQTRLHNFASFQKPSEQHNKSPQAPRDRAAAKAAALAAARDLERNAKIGSGRGLSAVAMATSAQRRSASDIERAKRWNVTEAMGTAWTECLQSIDTKSVSGKDFSALSYRYVAVLVTSFAKARNMQRLEIDRRAQVDVINHHRASTSLRKWRKLVHCLNESNRLFAPFGDLLCVSEHLFWKLDFTESPSRMRRFLRRNYNGSDHFGASANHEDDQSQSKPDEHTAACQTDDPESSFTANLPSTASILVANAISSDEGDEDDEPIESEMVDSTLNDQQQKQSGSMKQSMKEELQDSEAPSNQKMNLMEPLVAPGYVPSESDERIIIELSSSMVQPLKVVRGTFQVTTKRINFIVGGHDDDMEDGVTSADQNNGQEKDRSWQILSLHQIFSRRYLLRRSALELFLVDRSNFFFDFGSVEVRKNAYRAIVQARPPHLNNIYLATQRPEQLLRRTQLMERWSRWEISNFEYLMELNTLAGRSYNDITQYPIFPWILADYSSKTLDLGDPSSYRDLSKPIGALNEERLKKFQERYSSFDDPVIPKFHYGSHYSSAGTVLYYLVRVEPFTTLAIQLQGGKFDHADRMFSDISATWNGVLEDMSDVKELVPELFYLPEVLMNVNSIDFGTTQLGEKIDYVKLPPWAENPVDFVHKHRMALESEHVSAHLHEWIDLIFGYKQRGKEAISANNVFFYITYEGTIDIDKISDPVQRCATQDQISYFGQTPSQLLTVPHLKKRPLAEVLQLQTIFRNPKEIKPYVVPHSERCNLPAAAIFASQDSIVVVDVNAPAAHVALHKWQPNTPDGHGMPFLFQHGKPAGGSSGGAFMRMFKGPAGSASEDWQYPRALAFAASGIRSSAIVAITCDKEVVTGGHPDNTVRLISADGARTIETAAGHCEPVTCLALSADSSYLVTGSRDATVILWRLHQMFLAGLSNISEPSTPSAATPLSPLSGGSNMHSSLDNSRRHRIEGPLHVLRGHLGEISCCCVNSDTGVIASYSGASGVLLHCARRGRLLRKLDIMEAHALCLSSQGVLMIWNQTEQRLSTFTVNGLPIATAVLSLFPGRISCIEISLDGESALLGTSLQVSDKSTDKERSHEGKSSESEGDHSVSPSNVETLNKLPISVPSICLVNLHTLKIFHTLVLEEGQDITAMALNTDNTNLLVSTADKHLLIFTDPAVSLLSVNDL</sequence>
<dbReference type="SUPFAM" id="SSF81837">
    <property type="entry name" value="BEACH domain"/>
    <property type="match status" value="1"/>
</dbReference>
<dbReference type="PROSITE" id="PS50082">
    <property type="entry name" value="WD_REPEATS_2"/>
    <property type="match status" value="1"/>
</dbReference>
<dbReference type="Proteomes" id="UP000652761">
    <property type="component" value="Unassembled WGS sequence"/>
</dbReference>
<dbReference type="PANTHER" id="PTHR13743">
    <property type="entry name" value="BEIGE/BEACH-RELATED"/>
    <property type="match status" value="1"/>
</dbReference>
<dbReference type="Gene3D" id="2.130.10.10">
    <property type="entry name" value="YVTN repeat-like/Quinoprotein amine dehydrogenase"/>
    <property type="match status" value="1"/>
</dbReference>
<feature type="region of interest" description="Disordered" evidence="4">
    <location>
        <begin position="1133"/>
        <end position="1160"/>
    </location>
</feature>
<accession>A0A843VSJ5</accession>
<keyword evidence="8" id="KW-1185">Reference proteome</keyword>
<dbReference type="AlphaFoldDB" id="A0A843VSJ5"/>
<feature type="domain" description="BEACH-type PH" evidence="6">
    <location>
        <begin position="371"/>
        <end position="480"/>
    </location>
</feature>
<dbReference type="PROSITE" id="PS50294">
    <property type="entry name" value="WD_REPEATS_REGION"/>
    <property type="match status" value="1"/>
</dbReference>
<dbReference type="OrthoDB" id="26681at2759"/>
<dbReference type="SMART" id="SM00320">
    <property type="entry name" value="WD40"/>
    <property type="match status" value="3"/>
</dbReference>
<dbReference type="Gene3D" id="2.30.29.30">
    <property type="entry name" value="Pleckstrin-homology domain (PH domain)/Phosphotyrosine-binding domain (PTB)"/>
    <property type="match status" value="1"/>
</dbReference>
<dbReference type="CDD" id="cd06071">
    <property type="entry name" value="Beach"/>
    <property type="match status" value="1"/>
</dbReference>
<evidence type="ECO:0000259" key="5">
    <source>
        <dbReference type="PROSITE" id="PS50197"/>
    </source>
</evidence>
<evidence type="ECO:0000256" key="3">
    <source>
        <dbReference type="PROSITE-ProRule" id="PRU00221"/>
    </source>
</evidence>